<evidence type="ECO:0008006" key="3">
    <source>
        <dbReference type="Google" id="ProtNLM"/>
    </source>
</evidence>
<dbReference type="EMBL" id="JJRY01000015">
    <property type="protein sequence ID" value="KEF37324.1"/>
    <property type="molecule type" value="Genomic_DNA"/>
</dbReference>
<proteinExistence type="predicted"/>
<accession>A0A072NHZ1</accession>
<dbReference type="Gene3D" id="1.10.3450.10">
    <property type="entry name" value="TTHA0068-like"/>
    <property type="match status" value="1"/>
</dbReference>
<dbReference type="SUPFAM" id="SSF140663">
    <property type="entry name" value="TTHA0068-like"/>
    <property type="match status" value="1"/>
</dbReference>
<dbReference type="PANTHER" id="PTHR34796">
    <property type="entry name" value="EXPRESSED PROTEIN"/>
    <property type="match status" value="1"/>
</dbReference>
<dbReference type="PANTHER" id="PTHR34796:SF1">
    <property type="entry name" value="EXPRESSED PROTEIN"/>
    <property type="match status" value="1"/>
</dbReference>
<dbReference type="RefSeq" id="WP_035196923.1">
    <property type="nucleotide sequence ID" value="NZ_JJRY01000015.1"/>
</dbReference>
<dbReference type="AlphaFoldDB" id="A0A072NHZ1"/>
<dbReference type="Proteomes" id="UP000027936">
    <property type="component" value="Unassembled WGS sequence"/>
</dbReference>
<evidence type="ECO:0000313" key="2">
    <source>
        <dbReference type="Proteomes" id="UP000027936"/>
    </source>
</evidence>
<dbReference type="InterPro" id="IPR023203">
    <property type="entry name" value="TTHA0068_sf"/>
</dbReference>
<organism evidence="1 2">
    <name type="scientific">Schinkia azotoformans MEV2011</name>
    <dbReference type="NCBI Taxonomy" id="1348973"/>
    <lineage>
        <taxon>Bacteria</taxon>
        <taxon>Bacillati</taxon>
        <taxon>Bacillota</taxon>
        <taxon>Bacilli</taxon>
        <taxon>Bacillales</taxon>
        <taxon>Bacillaceae</taxon>
        <taxon>Calidifontibacillus/Schinkia group</taxon>
        <taxon>Schinkia</taxon>
    </lineage>
</organism>
<gene>
    <name evidence="1" type="ORF">M670_03358</name>
</gene>
<dbReference type="InterPro" id="IPR005500">
    <property type="entry name" value="DUF309"/>
</dbReference>
<reference evidence="1 2" key="1">
    <citation type="submission" date="2014-04" db="EMBL/GenBank/DDBJ databases">
        <title>Draft genome sequence of Bacillus azotoformans MEV2011, a (co-) denitrifying strain unable to grow in the presence of oxygen.</title>
        <authorList>
            <person name="Nielsen M."/>
            <person name="Schreiber L."/>
            <person name="Finster K."/>
            <person name="Schramm A."/>
        </authorList>
    </citation>
    <scope>NUCLEOTIDE SEQUENCE [LARGE SCALE GENOMIC DNA]</scope>
    <source>
        <strain evidence="1 2">MEV2011</strain>
    </source>
</reference>
<dbReference type="Pfam" id="PF03745">
    <property type="entry name" value="DUF309"/>
    <property type="match status" value="1"/>
</dbReference>
<comment type="caution">
    <text evidence="1">The sequence shown here is derived from an EMBL/GenBank/DDBJ whole genome shotgun (WGS) entry which is preliminary data.</text>
</comment>
<evidence type="ECO:0000313" key="1">
    <source>
        <dbReference type="EMBL" id="KEF37324.1"/>
    </source>
</evidence>
<protein>
    <recommendedName>
        <fullName evidence="3">DUF309 domain-containing protein</fullName>
    </recommendedName>
</protein>
<sequence>MYPDAYIDFLVHFHCSRDYFECHEILEEYWKQTEENERKKSVWVGLIQISVALYHQRSGNMKGAYRILSKALGIIEKKKEAIVKLGLDYEQLLILLRKRLAEINECISYYSINLPIHDQKLLETAVSRCHLLGYTWNEKSDLSNTSLVKKHALRDRHNVIQEREEQLQLRKNKRPDS</sequence>
<name>A0A072NHZ1_SCHAZ</name>
<dbReference type="PATRIC" id="fig|1348973.3.peg.3237"/>
<dbReference type="OrthoDB" id="165483at2"/>